<keyword evidence="1" id="KW-1133">Transmembrane helix</keyword>
<evidence type="ECO:0000313" key="3">
    <source>
        <dbReference type="Proteomes" id="UP000009231"/>
    </source>
</evidence>
<feature type="transmembrane region" description="Helical" evidence="1">
    <location>
        <begin position="48"/>
        <end position="69"/>
    </location>
</feature>
<dbReference type="OrthoDB" id="70170at2157"/>
<reference evidence="2 3" key="1">
    <citation type="journal article" date="2014" name="Int. J. Syst. Evol. Microbiol.">
        <title>Methanobacterium paludis sp. nov. and a novel strain of Methanobacterium lacus isolated from northern peatlands.</title>
        <authorList>
            <person name="Cadillo-Quiroz H."/>
            <person name="Brauer S.L."/>
            <person name="Goodson N."/>
            <person name="Yavitt J.B."/>
            <person name="Zinder S.H."/>
        </authorList>
    </citation>
    <scope>NUCLEOTIDE SEQUENCE [LARGE SCALE GENOMIC DNA]</scope>
    <source>
        <strain evidence="3">DSM 25820 / JCM 18151 / SWAN1</strain>
    </source>
</reference>
<keyword evidence="1" id="KW-0812">Transmembrane</keyword>
<dbReference type="Proteomes" id="UP000009231">
    <property type="component" value="Chromosome"/>
</dbReference>
<dbReference type="EMBL" id="CP002772">
    <property type="protein sequence ID" value="AEG19219.1"/>
    <property type="molecule type" value="Genomic_DNA"/>
</dbReference>
<evidence type="ECO:0000313" key="2">
    <source>
        <dbReference type="EMBL" id="AEG19219.1"/>
    </source>
</evidence>
<dbReference type="RefSeq" id="WP_013826718.1">
    <property type="nucleotide sequence ID" value="NC_015574.1"/>
</dbReference>
<accession>F6D4H9</accession>
<feature type="transmembrane region" description="Helical" evidence="1">
    <location>
        <begin position="12"/>
        <end position="36"/>
    </location>
</feature>
<sequence>MDLNSLYEEKLFSKWSTIIFTIFTVLFLGLTVYQIFIGPLGDNKAPTWLLGLIFFLFLLFTINFSFMTLKLTPEFLSVRFGVLSYSVSWENIEKCYREEVPLWTYGGWGIRFEKSKGERRLAYTVPQTPQLTILLKNKNFREFIFSTRKPDKVMELVEKMIV</sequence>
<dbReference type="GeneID" id="10669736"/>
<keyword evidence="3" id="KW-1185">Reference proteome</keyword>
<proteinExistence type="predicted"/>
<dbReference type="HOGENOM" id="CLU_1631679_0_0_2"/>
<keyword evidence="1" id="KW-0472">Membrane</keyword>
<dbReference type="STRING" id="868131.MSWAN_2211"/>
<protein>
    <recommendedName>
        <fullName evidence="4">Bacterial Pleckstrin homology domain-containing protein</fullName>
    </recommendedName>
</protein>
<organism evidence="2 3">
    <name type="scientific">Methanobacterium paludis (strain DSM 25820 / JCM 18151 / SWAN1)</name>
    <dbReference type="NCBI Taxonomy" id="868131"/>
    <lineage>
        <taxon>Archaea</taxon>
        <taxon>Methanobacteriati</taxon>
        <taxon>Methanobacteriota</taxon>
        <taxon>Methanomada group</taxon>
        <taxon>Methanobacteria</taxon>
        <taxon>Methanobacteriales</taxon>
        <taxon>Methanobacteriaceae</taxon>
        <taxon>Methanobacterium</taxon>
    </lineage>
</organism>
<evidence type="ECO:0008006" key="4">
    <source>
        <dbReference type="Google" id="ProtNLM"/>
    </source>
</evidence>
<name>F6D4H9_METPW</name>
<dbReference type="eggNOG" id="arCOG03338">
    <property type="taxonomic scope" value="Archaea"/>
</dbReference>
<dbReference type="KEGG" id="mew:MSWAN_2211"/>
<gene>
    <name evidence="2" type="ordered locus">MSWAN_2211</name>
</gene>
<dbReference type="AlphaFoldDB" id="F6D4H9"/>
<evidence type="ECO:0000256" key="1">
    <source>
        <dbReference type="SAM" id="Phobius"/>
    </source>
</evidence>